<evidence type="ECO:0000313" key="4">
    <source>
        <dbReference type="EMBL" id="GDY76495.1"/>
    </source>
</evidence>
<comment type="caution">
    <text evidence="4">The sequence shown here is derived from an EMBL/GenBank/DDBJ whole genome shotgun (WGS) entry which is preliminary data.</text>
</comment>
<evidence type="ECO:0000256" key="1">
    <source>
        <dbReference type="SAM" id="MobiDB-lite"/>
    </source>
</evidence>
<reference evidence="3 6" key="2">
    <citation type="submission" date="2019-04" db="EMBL/GenBank/DDBJ databases">
        <title>Draft genome sequences of Streptomyces avermitilis NBRC 14893.</title>
        <authorList>
            <person name="Komaki H."/>
            <person name="Tamura T."/>
            <person name="Hosoyama A."/>
        </authorList>
    </citation>
    <scope>NUCLEOTIDE SEQUENCE [LARGE SCALE GENOMIC DNA]</scope>
    <source>
        <strain evidence="3 6">NBRC 14893</strain>
    </source>
</reference>
<dbReference type="AlphaFoldDB" id="A0A4D4MYH7"/>
<gene>
    <name evidence="3" type="ORF">SAV14893_027630</name>
    <name evidence="4" type="ORF">SAV31267_059800</name>
</gene>
<evidence type="ECO:0008006" key="7">
    <source>
        <dbReference type="Google" id="ProtNLM"/>
    </source>
</evidence>
<evidence type="ECO:0000313" key="6">
    <source>
        <dbReference type="Proteomes" id="UP000302139"/>
    </source>
</evidence>
<dbReference type="GeneID" id="91294841"/>
<name>A0A4D4MYH7_STRAX</name>
<dbReference type="Pfam" id="PF13560">
    <property type="entry name" value="HTH_31"/>
    <property type="match status" value="1"/>
</dbReference>
<evidence type="ECO:0000313" key="3">
    <source>
        <dbReference type="EMBL" id="GDY63370.1"/>
    </source>
</evidence>
<keyword evidence="2" id="KW-0812">Transmembrane</keyword>
<evidence type="ECO:0000256" key="2">
    <source>
        <dbReference type="SAM" id="Phobius"/>
    </source>
</evidence>
<dbReference type="Proteomes" id="UP000299211">
    <property type="component" value="Unassembled WGS sequence"/>
</dbReference>
<dbReference type="EMBL" id="BJHX01000001">
    <property type="protein sequence ID" value="GDY63370.1"/>
    <property type="molecule type" value="Genomic_DNA"/>
</dbReference>
<accession>A0A4D4MYH7</accession>
<dbReference type="Gene3D" id="1.10.260.40">
    <property type="entry name" value="lambda repressor-like DNA-binding domains"/>
    <property type="match status" value="1"/>
</dbReference>
<feature type="region of interest" description="Disordered" evidence="1">
    <location>
        <begin position="91"/>
        <end position="159"/>
    </location>
</feature>
<feature type="transmembrane region" description="Helical" evidence="2">
    <location>
        <begin position="171"/>
        <end position="191"/>
    </location>
</feature>
<keyword evidence="2" id="KW-0472">Membrane</keyword>
<organism evidence="4 5">
    <name type="scientific">Streptomyces avermitilis</name>
    <dbReference type="NCBI Taxonomy" id="33903"/>
    <lineage>
        <taxon>Bacteria</taxon>
        <taxon>Bacillati</taxon>
        <taxon>Actinomycetota</taxon>
        <taxon>Actinomycetes</taxon>
        <taxon>Kitasatosporales</taxon>
        <taxon>Streptomycetaceae</taxon>
        <taxon>Streptomyces</taxon>
    </lineage>
</organism>
<proteinExistence type="predicted"/>
<sequence>MAERGMGEWAPLPADLGREARALAESCRLLKERTGLSLAALAERTHYSKSSWQRCLNGRQIPPRSALRFLAEAAGADPARLLGLREAVLRSGRGPLAPPGPRQPSDGRGPSHGRGEPAEAVPQEAMPQDASPASPAESGRTAREERRAGKSVPASAAPTAPLAAAVRRWRLIAAVLLALLLAVTGTALAVIGQGRTDCEPVTTNP</sequence>
<protein>
    <recommendedName>
        <fullName evidence="7">HTH cro/C1-type domain-containing protein</fullName>
    </recommendedName>
</protein>
<dbReference type="SUPFAM" id="SSF47413">
    <property type="entry name" value="lambda repressor-like DNA-binding domains"/>
    <property type="match status" value="1"/>
</dbReference>
<reference evidence="4 5" key="1">
    <citation type="submission" date="2019-04" db="EMBL/GenBank/DDBJ databases">
        <title>Draft genome sequences of Streptomyces avermitilis ATCC 31267.</title>
        <authorList>
            <person name="Komaki H."/>
            <person name="Tamura T."/>
            <person name="Hosoyama A."/>
        </authorList>
    </citation>
    <scope>NUCLEOTIDE SEQUENCE [LARGE SCALE GENOMIC DNA]</scope>
    <source>
        <strain evidence="4 5">ATCC 31267</strain>
    </source>
</reference>
<dbReference type="GO" id="GO:0003677">
    <property type="term" value="F:DNA binding"/>
    <property type="evidence" value="ECO:0007669"/>
    <property type="project" value="InterPro"/>
</dbReference>
<dbReference type="InterPro" id="IPR010982">
    <property type="entry name" value="Lambda_DNA-bd_dom_sf"/>
</dbReference>
<dbReference type="CDD" id="cd00093">
    <property type="entry name" value="HTH_XRE"/>
    <property type="match status" value="1"/>
</dbReference>
<dbReference type="InterPro" id="IPR001387">
    <property type="entry name" value="Cro/C1-type_HTH"/>
</dbReference>
<dbReference type="EMBL" id="BJHY01000001">
    <property type="protein sequence ID" value="GDY76495.1"/>
    <property type="molecule type" value="Genomic_DNA"/>
</dbReference>
<evidence type="ECO:0000313" key="5">
    <source>
        <dbReference type="Proteomes" id="UP000299211"/>
    </source>
</evidence>
<keyword evidence="2" id="KW-1133">Transmembrane helix</keyword>
<dbReference type="Proteomes" id="UP000302139">
    <property type="component" value="Unassembled WGS sequence"/>
</dbReference>
<dbReference type="RefSeq" id="WP_010984871.1">
    <property type="nucleotide sequence ID" value="NZ_BAABTN010000009.1"/>
</dbReference>